<sequence length="95" mass="10194">KLQASPTLPFLTKNTTASSATSSVTTTTTATTTPSTTPTPPPTTPLIFIYHPPPPTSIRQIRPKSDQMKCAQSSPQTDNETSGKSILWVLTKLRP</sequence>
<evidence type="ECO:0000313" key="3">
    <source>
        <dbReference type="Proteomes" id="UP000321570"/>
    </source>
</evidence>
<protein>
    <submittedName>
        <fullName evidence="2">Uncharacterized protein</fullName>
    </submittedName>
</protein>
<dbReference type="AlphaFoldDB" id="A0A564YQL7"/>
<keyword evidence="3" id="KW-1185">Reference proteome</keyword>
<accession>A0A564YQL7</accession>
<organism evidence="2 3">
    <name type="scientific">Hymenolepis diminuta</name>
    <name type="common">Rat tapeworm</name>
    <dbReference type="NCBI Taxonomy" id="6216"/>
    <lineage>
        <taxon>Eukaryota</taxon>
        <taxon>Metazoa</taxon>
        <taxon>Spiralia</taxon>
        <taxon>Lophotrochozoa</taxon>
        <taxon>Platyhelminthes</taxon>
        <taxon>Cestoda</taxon>
        <taxon>Eucestoda</taxon>
        <taxon>Cyclophyllidea</taxon>
        <taxon>Hymenolepididae</taxon>
        <taxon>Hymenolepis</taxon>
    </lineage>
</organism>
<reference evidence="2 3" key="1">
    <citation type="submission" date="2019-07" db="EMBL/GenBank/DDBJ databases">
        <authorList>
            <person name="Jastrzebski P J."/>
            <person name="Paukszto L."/>
            <person name="Jastrzebski P J."/>
        </authorList>
    </citation>
    <scope>NUCLEOTIDE SEQUENCE [LARGE SCALE GENOMIC DNA]</scope>
    <source>
        <strain evidence="2 3">WMS-il1</strain>
    </source>
</reference>
<name>A0A564YQL7_HYMDI</name>
<feature type="region of interest" description="Disordered" evidence="1">
    <location>
        <begin position="63"/>
        <end position="95"/>
    </location>
</feature>
<evidence type="ECO:0000256" key="1">
    <source>
        <dbReference type="SAM" id="MobiDB-lite"/>
    </source>
</evidence>
<feature type="region of interest" description="Disordered" evidence="1">
    <location>
        <begin position="1"/>
        <end position="46"/>
    </location>
</feature>
<dbReference type="Proteomes" id="UP000321570">
    <property type="component" value="Unassembled WGS sequence"/>
</dbReference>
<proteinExistence type="predicted"/>
<feature type="compositionally biased region" description="Low complexity" evidence="1">
    <location>
        <begin position="15"/>
        <end position="36"/>
    </location>
</feature>
<gene>
    <name evidence="2" type="ORF">WMSIL1_LOCUS8667</name>
</gene>
<evidence type="ECO:0000313" key="2">
    <source>
        <dbReference type="EMBL" id="VUZ49597.1"/>
    </source>
</evidence>
<feature type="non-terminal residue" evidence="2">
    <location>
        <position position="95"/>
    </location>
</feature>
<dbReference type="EMBL" id="CABIJS010000333">
    <property type="protein sequence ID" value="VUZ49597.1"/>
    <property type="molecule type" value="Genomic_DNA"/>
</dbReference>
<feature type="compositionally biased region" description="Polar residues" evidence="1">
    <location>
        <begin position="70"/>
        <end position="84"/>
    </location>
</feature>
<feature type="non-terminal residue" evidence="2">
    <location>
        <position position="1"/>
    </location>
</feature>